<organism evidence="2">
    <name type="scientific">marine metagenome</name>
    <dbReference type="NCBI Taxonomy" id="408172"/>
    <lineage>
        <taxon>unclassified sequences</taxon>
        <taxon>metagenomes</taxon>
        <taxon>ecological metagenomes</taxon>
    </lineage>
</organism>
<dbReference type="GO" id="GO:0008410">
    <property type="term" value="F:CoA-transferase activity"/>
    <property type="evidence" value="ECO:0007669"/>
    <property type="project" value="TreeGrafter"/>
</dbReference>
<proteinExistence type="predicted"/>
<dbReference type="InterPro" id="IPR044855">
    <property type="entry name" value="CoA-Trfase_III_dom3_sf"/>
</dbReference>
<keyword evidence="1" id="KW-0808">Transferase</keyword>
<gene>
    <name evidence="2" type="ORF">METZ01_LOCUS54917</name>
</gene>
<dbReference type="SUPFAM" id="SSF89796">
    <property type="entry name" value="CoA-transferase family III (CaiB/BaiF)"/>
    <property type="match status" value="1"/>
</dbReference>
<accession>A0A381SLB6</accession>
<dbReference type="PANTHER" id="PTHR48207">
    <property type="entry name" value="SUCCINATE--HYDROXYMETHYLGLUTARATE COA-TRANSFERASE"/>
    <property type="match status" value="1"/>
</dbReference>
<evidence type="ECO:0008006" key="3">
    <source>
        <dbReference type="Google" id="ProtNLM"/>
    </source>
</evidence>
<name>A0A381SLB6_9ZZZZ</name>
<reference evidence="2" key="1">
    <citation type="submission" date="2018-05" db="EMBL/GenBank/DDBJ databases">
        <authorList>
            <person name="Lanie J.A."/>
            <person name="Ng W.-L."/>
            <person name="Kazmierczak K.M."/>
            <person name="Andrzejewski T.M."/>
            <person name="Davidsen T.M."/>
            <person name="Wayne K.J."/>
            <person name="Tettelin H."/>
            <person name="Glass J.I."/>
            <person name="Rusch D."/>
            <person name="Podicherti R."/>
            <person name="Tsui H.-C.T."/>
            <person name="Winkler M.E."/>
        </authorList>
    </citation>
    <scope>NUCLEOTIDE SEQUENCE</scope>
</reference>
<dbReference type="InterPro" id="IPR050483">
    <property type="entry name" value="CoA-transferase_III_domain"/>
</dbReference>
<sequence length="398" mass="43209">MSALKDLKVLDLSRILAGPFGTQILADLGAEVWKVESPWGDDTRGWGPPFMGEESAYYLSANRGKKSIIVNLRDEKGQKIIKDLAEKADVFVENFKVGNLARFGLDYESISNLNPQIIYASVTGFGQTGPRAPEPGYDAALQAMTGVMSVTGETDGGPTKVGAAWVDIMTGLTSTIGILSALHERSLSGKGQHVDVSLFDVGIACMANIAQSYLATGEAPGRIGNAHPQVAPYQDFTASDGNFMTAANNDNQFRRMCETVGKPELAEDTRFLSNADRVKNRKELESLLNTQFKEKPKSHWISALQEAGLTVTSINTLDEVFKDPQAKARNSLWQVEHPSLGKIDLLGSALQHLSRTPAQPTSHPPLLGEHTTEVMKNVLGMDEQKIKELISSEVIKGK</sequence>
<dbReference type="Pfam" id="PF02515">
    <property type="entry name" value="CoA_transf_3"/>
    <property type="match status" value="1"/>
</dbReference>
<dbReference type="AlphaFoldDB" id="A0A381SLB6"/>
<dbReference type="EMBL" id="UINC01002966">
    <property type="protein sequence ID" value="SVA02063.1"/>
    <property type="molecule type" value="Genomic_DNA"/>
</dbReference>
<dbReference type="Gene3D" id="3.30.1540.10">
    <property type="entry name" value="formyl-coa transferase, domain 3"/>
    <property type="match status" value="1"/>
</dbReference>
<evidence type="ECO:0000256" key="1">
    <source>
        <dbReference type="ARBA" id="ARBA00022679"/>
    </source>
</evidence>
<dbReference type="PANTHER" id="PTHR48207:SF3">
    <property type="entry name" value="SUCCINATE--HYDROXYMETHYLGLUTARATE COA-TRANSFERASE"/>
    <property type="match status" value="1"/>
</dbReference>
<dbReference type="Gene3D" id="3.40.50.10540">
    <property type="entry name" value="Crotonobetainyl-coa:carnitine coa-transferase, domain 1"/>
    <property type="match status" value="1"/>
</dbReference>
<protein>
    <recommendedName>
        <fullName evidence="3">CoA transferase</fullName>
    </recommendedName>
</protein>
<dbReference type="InterPro" id="IPR003673">
    <property type="entry name" value="CoA-Trfase_fam_III"/>
</dbReference>
<dbReference type="InterPro" id="IPR023606">
    <property type="entry name" value="CoA-Trfase_III_dom_1_sf"/>
</dbReference>
<evidence type="ECO:0000313" key="2">
    <source>
        <dbReference type="EMBL" id="SVA02063.1"/>
    </source>
</evidence>